<keyword evidence="3" id="KW-1133">Transmembrane helix</keyword>
<evidence type="ECO:0000313" key="6">
    <source>
        <dbReference type="Proteomes" id="UP000002943"/>
    </source>
</evidence>
<keyword evidence="3" id="KW-0812">Transmembrane</keyword>
<dbReference type="RefSeq" id="WP_009599178.1">
    <property type="nucleotide sequence ID" value="NZ_AEIU01000002.1"/>
</dbReference>
<dbReference type="Proteomes" id="UP000002943">
    <property type="component" value="Unassembled WGS sequence"/>
</dbReference>
<keyword evidence="3" id="KW-0472">Membrane</keyword>
<dbReference type="eggNOG" id="COG3710">
    <property type="taxonomic scope" value="Bacteria"/>
</dbReference>
<keyword evidence="1 2" id="KW-0238">DNA-binding</keyword>
<protein>
    <submittedName>
        <fullName evidence="5">Putative transcriptional regulator ToxR</fullName>
    </submittedName>
</protein>
<dbReference type="GO" id="GO:0003677">
    <property type="term" value="F:DNA binding"/>
    <property type="evidence" value="ECO:0007669"/>
    <property type="project" value="UniProtKB-UniRule"/>
</dbReference>
<dbReference type="PROSITE" id="PS51755">
    <property type="entry name" value="OMPR_PHOB"/>
    <property type="match status" value="1"/>
</dbReference>
<dbReference type="OrthoDB" id="5594115at2"/>
<reference evidence="5 6" key="1">
    <citation type="journal article" date="2012" name="Int. J. Syst. Evol. Microbiol.">
        <title>Vibrio caribbeanicus sp. nov., isolated from the marine sponge Scleritoderma cyanea.</title>
        <authorList>
            <person name="Hoffmann M."/>
            <person name="Monday S.R."/>
            <person name="Allard M.W."/>
            <person name="Strain E.A."/>
            <person name="Whittaker P."/>
            <person name="Naum M."/>
            <person name="McCarthy P.J."/>
            <person name="Lopez J.V."/>
            <person name="Fischer M."/>
            <person name="Brown E.W."/>
        </authorList>
    </citation>
    <scope>NUCLEOTIDE SEQUENCE [LARGE SCALE GENOMIC DNA]</scope>
    <source>
        <strain evidence="5 6">ATCC BAA-2122</strain>
    </source>
</reference>
<comment type="caution">
    <text evidence="5">The sequence shown here is derived from an EMBL/GenBank/DDBJ whole genome shotgun (WGS) entry which is preliminary data.</text>
</comment>
<dbReference type="Pfam" id="PF00486">
    <property type="entry name" value="Trans_reg_C"/>
    <property type="match status" value="1"/>
</dbReference>
<feature type="DNA-binding region" description="OmpR/PhoB-type" evidence="2">
    <location>
        <begin position="1"/>
        <end position="99"/>
    </location>
</feature>
<evidence type="ECO:0000313" key="5">
    <source>
        <dbReference type="EMBL" id="EFP98506.1"/>
    </source>
</evidence>
<evidence type="ECO:0000259" key="4">
    <source>
        <dbReference type="PROSITE" id="PS51755"/>
    </source>
</evidence>
<dbReference type="SUPFAM" id="SSF46894">
    <property type="entry name" value="C-terminal effector domain of the bipartite response regulators"/>
    <property type="match status" value="1"/>
</dbReference>
<proteinExistence type="predicted"/>
<gene>
    <name evidence="5" type="ORF">VIBC2010_08163</name>
</gene>
<dbReference type="InterPro" id="IPR001867">
    <property type="entry name" value="OmpR/PhoB-type_DNA-bd"/>
</dbReference>
<dbReference type="GO" id="GO:0006355">
    <property type="term" value="P:regulation of DNA-templated transcription"/>
    <property type="evidence" value="ECO:0007669"/>
    <property type="project" value="InterPro"/>
</dbReference>
<feature type="transmembrane region" description="Helical" evidence="3">
    <location>
        <begin position="143"/>
        <end position="163"/>
    </location>
</feature>
<accession>E3BE89</accession>
<dbReference type="AlphaFoldDB" id="E3BE89"/>
<dbReference type="InterPro" id="IPR016032">
    <property type="entry name" value="Sig_transdc_resp-reg_C-effctor"/>
</dbReference>
<evidence type="ECO:0000256" key="3">
    <source>
        <dbReference type="SAM" id="Phobius"/>
    </source>
</evidence>
<dbReference type="Gene3D" id="1.10.10.10">
    <property type="entry name" value="Winged helix-like DNA-binding domain superfamily/Winged helix DNA-binding domain"/>
    <property type="match status" value="1"/>
</dbReference>
<dbReference type="EMBL" id="AEIU01000002">
    <property type="protein sequence ID" value="EFP98506.1"/>
    <property type="molecule type" value="Genomic_DNA"/>
</dbReference>
<dbReference type="GO" id="GO:0000160">
    <property type="term" value="P:phosphorelay signal transduction system"/>
    <property type="evidence" value="ECO:0007669"/>
    <property type="project" value="InterPro"/>
</dbReference>
<dbReference type="InterPro" id="IPR036388">
    <property type="entry name" value="WH-like_DNA-bd_sf"/>
</dbReference>
<sequence>MYKVNNWVISPNYPVAFNYKSKEEKRIGTHDYLVLMILCNNLGNIVTKDDLLEKAWPGKLVSEGSLVQSVRNIRNLLEDNGKEQKYLKTIARVGYKLESSAVSYIEDPEIEKRYVTKLGEPDVLVAMKAKSGASRSVGDFNRLNYSLCGVFVFILVVFPYWYLHQSERYPSATIYKVFESEFFSLYWNDVKEGERIAEKLSRFNKELFGRQKDIKYIISRTQRVVSIVILRKGQEPLNKVFLLSGNDDKKFVVRHIKDEIRQYLLYSNEIKAQDLKSAH</sequence>
<dbReference type="STRING" id="796620.VIBC2010_08163"/>
<evidence type="ECO:0000256" key="1">
    <source>
        <dbReference type="ARBA" id="ARBA00023125"/>
    </source>
</evidence>
<dbReference type="SMART" id="SM00862">
    <property type="entry name" value="Trans_reg_C"/>
    <property type="match status" value="1"/>
</dbReference>
<name>E3BE89_9VIBR</name>
<evidence type="ECO:0000256" key="2">
    <source>
        <dbReference type="PROSITE-ProRule" id="PRU01091"/>
    </source>
</evidence>
<organism evidence="5 6">
    <name type="scientific">Vibrio caribbeanicus ATCC BAA-2122</name>
    <dbReference type="NCBI Taxonomy" id="796620"/>
    <lineage>
        <taxon>Bacteria</taxon>
        <taxon>Pseudomonadati</taxon>
        <taxon>Pseudomonadota</taxon>
        <taxon>Gammaproteobacteria</taxon>
        <taxon>Vibrionales</taxon>
        <taxon>Vibrionaceae</taxon>
        <taxon>Vibrio</taxon>
    </lineage>
</organism>
<keyword evidence="6" id="KW-1185">Reference proteome</keyword>
<feature type="domain" description="OmpR/PhoB-type" evidence="4">
    <location>
        <begin position="1"/>
        <end position="99"/>
    </location>
</feature>